<dbReference type="InterPro" id="IPR022181">
    <property type="entry name" value="Bcl2-/adenovirus-E1B"/>
</dbReference>
<dbReference type="GeneID" id="102216813"/>
<dbReference type="OMA" id="TECENTR"/>
<dbReference type="InterPro" id="IPR001251">
    <property type="entry name" value="CRAL-TRIO_dom"/>
</dbReference>
<dbReference type="Ensembl" id="ENSXMAT00000032099.1">
    <property type="protein sequence ID" value="ENSXMAP00000034726.1"/>
    <property type="gene ID" value="ENSXMAG00000029917.1"/>
</dbReference>
<dbReference type="Pfam" id="PF12496">
    <property type="entry name" value="BNIP2"/>
    <property type="match status" value="2"/>
</dbReference>
<feature type="region of interest" description="Disordered" evidence="3">
    <location>
        <begin position="1706"/>
        <end position="1875"/>
    </location>
</feature>
<evidence type="ECO:0000256" key="1">
    <source>
        <dbReference type="ARBA" id="ARBA00004496"/>
    </source>
</evidence>
<name>A0A3B5QWE6_XIPMA</name>
<dbReference type="Gene3D" id="3.10.310.20">
    <property type="entry name" value="DHHA2 domain"/>
    <property type="match status" value="1"/>
</dbReference>
<reference evidence="6" key="2">
    <citation type="journal article" date="2013" name="Nat. Genet.">
        <title>The genome of the platyfish, Xiphophorus maculatus, provides insights into evolutionary adaptation and several complex traits.</title>
        <authorList>
            <person name="Schartl M."/>
            <person name="Walter R.B."/>
            <person name="Shen Y."/>
            <person name="Garcia T."/>
            <person name="Catchen J."/>
            <person name="Amores A."/>
            <person name="Braasch I."/>
            <person name="Chalopin D."/>
            <person name="Volff J.N."/>
            <person name="Lesch K.P."/>
            <person name="Bisazza A."/>
            <person name="Minx P."/>
            <person name="Hillier L."/>
            <person name="Wilson R.K."/>
            <person name="Fuerstenberg S."/>
            <person name="Boore J."/>
            <person name="Searle S."/>
            <person name="Postlethwait J.H."/>
            <person name="Warren W.C."/>
        </authorList>
    </citation>
    <scope>NUCLEOTIDE SEQUENCE [LARGE SCALE GENOMIC DNA]</scope>
    <source>
        <strain evidence="6">JP 163 A</strain>
    </source>
</reference>
<feature type="domain" description="CRAL-TRIO" evidence="4">
    <location>
        <begin position="1928"/>
        <end position="2088"/>
    </location>
</feature>
<feature type="region of interest" description="Disordered" evidence="3">
    <location>
        <begin position="1461"/>
        <end position="1493"/>
    </location>
</feature>
<feature type="region of interest" description="Disordered" evidence="3">
    <location>
        <begin position="1888"/>
        <end position="1908"/>
    </location>
</feature>
<sequence>MEEYLRRVQSRLGAGLPEGPIHAVLGGPEPDVGTVAATLCLALHLSQKQPSGGVCVPLLCRKQCSTELPEETVRYLRRVKISESELLWREEIDLVNLHHTGKLLLTLLRDGLLESSEYHAVESSVLRVVHQDGQRDAADDGGMSALTTVAREILQDAVEQSRAALGDLLGDALELLREALWIKQDSGPEELEDLLRSLEEWGDITVDQPDEVKQQELTQLLMMELKEFTDGEMTLALTSLTTDQEDWHNYVDDLKLFCHQNGFDVLVAVLSISDTVHHPRQQVAVYSNNTDILNQICAELEESSSWSFSGETEERENLQVYHIPINTSSPSGTLPLLLEDIQSILKDFVNRRNSVLGCHPSSRTSSTEGVAGSVEFSQGSSGINDMDGSDTERADGNGDVATEARVIAEGEEEMGAVGVGVSGELLSPDSGMTTIRSSRSSKESSVFLSDDSPAGEGPAGGPGLLLLRNPSPLGFSSLSPPVPPERRKHRSSKNKKDNFNLFSFDPLHSRDQPLPAEGELVDSLEGVDEVERRAGSSSLSELDEMSLIDFSAPNSIGGLESRNSSIDHHGQIYGNEMMDTMVPPTPVNSLVGSRPPSSCGVRFFPEDVVERINGLQHKDSVSSSLSETWDDLSSETQGAAFSSDISALNKVSSSGSPQNVLNEVKDSMGDATERDIVDQVSKPVAACQRAKTLEPQLSLITEQTETCEKWNPDYVLRDQWDPVTLTDLQLTPPEDGVFLKPKATAEKHVTSSVLKKKLTLDTLTPETSKEEDEGKRPGQQMELLDFWTYSAQKGFLKSDSGTTTSYPESLDMWNMTIRDDSLSPLTTPDNLSENAGSFSGLSTVMRKDASLESPLGYSNGGMAMWNTTIQEESSSTTTTPEGPEHEKDLACVGLLVANSSPETEERGHLQSPGDDDWRGVEHNVKIVIETADSGSQGEEMTNNDMQSVQRELLEAGIGNLGSAQSDVESSPHISTDLWELPVHGMVTSTSEYDNIGAGGWSHASSPDNSASPVVDLIHLEDQSSPFIAVPRLFQNQRTDPLGETQADLNRDQTENQMFVFDKEFDNLTGSTEGPVESKSKNTDWMEQSSEHSPFVLVDQSTVTHAKTQVQTPQSLSLSQFDGDGHLSKRHDGSDSASSLDLTIKMANNVQEESPAEKQELDQKENKIAEEISLSCSPMDEREAQSSPSSLHSGHQNNHETSSDGDSFSTLEMEYIVMPGAVKETNRESANEITQEDKQSKVKRSPMETFSMLSYAATALRSHTKSAQDEHLENTQQSSRQQTRGAESKSVSSESTYPCQSSLDYNPDHHILPGKSTSDQSKKISETFHQSNFGPTEESNSENESGLAARSVSPSLRYPSDHFLKTREEVYVHSQISMEDSDEGGHSPPAPLPSTASLADFKLWGGQLVDQDVPPSTSEAQSPALTNSSVSQNSSLVNSPVNELCFSTEKGLDLPFSGDLMEEEHEDDDTESTALPKCSSEEPHERKEREGFEPPDLLSFTEDLIEAPMFKQTNLETIEQKNDGFLLNTEAYYDSQFIRMDEQQIEDHEASGDIDSPVLRRHQDRTCQPSSQPINENAASDLNTSLVQNKYGYNYHHIDQRTENQHVHPPCAITKPERPPSTSDVYAEFTTDAQAEYFRAEQIENQTGASAHQSLHFKCHYITDNTYVEEPTSSSELQDPQYEAGGNHSTEDRARYVSQGYVHFRLSRNSHQGEGEAATMMKMDSSEEAAEKLEDREDPSSSADTSAGSNHRRKLSAPPINPSLERSEGSLHSEDALDTDDDALDTGDDLDASIDGIDTPDEADSLKMNVQDPSSSADTSAGSNHRRKLSAPPINPSLERSEGSLRSEDALDTDDDALDTGDDLDASIDGIDTPDEADSLKMNVQESKEAGLGAGAASGDAAAERRGEEKGDDRLWRSVVIGEQEHRIDMKCIQPYKKVISHGGYYAEKNAIIVFAACFLPDSDCENYNYVMENLFLYVISTLELMVAEDYMIVYLNGATPRRRMPGFTWMKRCYQMIDRRLKKNLKMFIIVHPSWFIRTLLGLTRPFISSKFSSKIKYVHSLQELGEIIPMEYVHIPPSIIKVDKGKSAV</sequence>
<dbReference type="InterPro" id="IPR038222">
    <property type="entry name" value="DHHA2_dom_sf"/>
</dbReference>
<feature type="compositionally biased region" description="Basic and acidic residues" evidence="3">
    <location>
        <begin position="1223"/>
        <end position="1239"/>
    </location>
</feature>
<dbReference type="Gene3D" id="3.90.1640.10">
    <property type="entry name" value="inorganic pyrophosphatase (n-terminal core)"/>
    <property type="match status" value="1"/>
</dbReference>
<dbReference type="Pfam" id="PF13716">
    <property type="entry name" value="CRAL_TRIO_2"/>
    <property type="match status" value="1"/>
</dbReference>
<reference evidence="6" key="1">
    <citation type="submission" date="2012-01" db="EMBL/GenBank/DDBJ databases">
        <authorList>
            <person name="Walter R."/>
            <person name="Schartl M."/>
            <person name="Warren W."/>
        </authorList>
    </citation>
    <scope>NUCLEOTIDE SEQUENCE [LARGE SCALE GENOMIC DNA]</scope>
    <source>
        <strain evidence="6">JP 163 A</strain>
    </source>
</reference>
<dbReference type="SMART" id="SM00516">
    <property type="entry name" value="SEC14"/>
    <property type="match status" value="1"/>
</dbReference>
<feature type="compositionally biased region" description="Low complexity" evidence="3">
    <location>
        <begin position="464"/>
        <end position="479"/>
    </location>
</feature>
<dbReference type="Proteomes" id="UP000002852">
    <property type="component" value="Unassembled WGS sequence"/>
</dbReference>
<feature type="compositionally biased region" description="Polar residues" evidence="3">
    <location>
        <begin position="1184"/>
        <end position="1195"/>
    </location>
</feature>
<feature type="compositionally biased region" description="Acidic residues" evidence="3">
    <location>
        <begin position="1461"/>
        <end position="1470"/>
    </location>
</feature>
<dbReference type="PROSITE" id="PS50191">
    <property type="entry name" value="CRAL_TRIO"/>
    <property type="match status" value="1"/>
</dbReference>
<dbReference type="SUPFAM" id="SSF52087">
    <property type="entry name" value="CRAL/TRIO domain"/>
    <property type="match status" value="1"/>
</dbReference>
<organism evidence="5 6">
    <name type="scientific">Xiphophorus maculatus</name>
    <name type="common">Southern platyfish</name>
    <name type="synonym">Platypoecilus maculatus</name>
    <dbReference type="NCBI Taxonomy" id="8083"/>
    <lineage>
        <taxon>Eukaryota</taxon>
        <taxon>Metazoa</taxon>
        <taxon>Chordata</taxon>
        <taxon>Craniata</taxon>
        <taxon>Vertebrata</taxon>
        <taxon>Euteleostomi</taxon>
        <taxon>Actinopterygii</taxon>
        <taxon>Neopterygii</taxon>
        <taxon>Teleostei</taxon>
        <taxon>Neoteleostei</taxon>
        <taxon>Acanthomorphata</taxon>
        <taxon>Ovalentaria</taxon>
        <taxon>Atherinomorphae</taxon>
        <taxon>Cyprinodontiformes</taxon>
        <taxon>Poeciliidae</taxon>
        <taxon>Poeciliinae</taxon>
        <taxon>Xiphophorus</taxon>
    </lineage>
</organism>
<dbReference type="CDD" id="cd00170">
    <property type="entry name" value="SEC14"/>
    <property type="match status" value="1"/>
</dbReference>
<evidence type="ECO:0000256" key="3">
    <source>
        <dbReference type="SAM" id="MobiDB-lite"/>
    </source>
</evidence>
<evidence type="ECO:0000259" key="4">
    <source>
        <dbReference type="PROSITE" id="PS50191"/>
    </source>
</evidence>
<feature type="compositionally biased region" description="Polar residues" evidence="3">
    <location>
        <begin position="1326"/>
        <end position="1343"/>
    </location>
</feature>
<evidence type="ECO:0000256" key="2">
    <source>
        <dbReference type="ARBA" id="ARBA00022490"/>
    </source>
</evidence>
<evidence type="ECO:0000313" key="6">
    <source>
        <dbReference type="Proteomes" id="UP000002852"/>
    </source>
</evidence>
<dbReference type="KEGG" id="xma:102216813"/>
<dbReference type="STRING" id="8083.ENSXMAP00000034726"/>
<dbReference type="FunFam" id="3.40.525.10:FF:000001">
    <property type="entry name" value="BCL2/adenovirus E1B protein-interacting protein 2"/>
    <property type="match status" value="1"/>
</dbReference>
<feature type="region of interest" description="Disordered" evidence="3">
    <location>
        <begin position="421"/>
        <end position="514"/>
    </location>
</feature>
<feature type="compositionally biased region" description="Basic and acidic residues" evidence="3">
    <location>
        <begin position="1764"/>
        <end position="1774"/>
    </location>
</feature>
<feature type="compositionally biased region" description="Polar residues" evidence="3">
    <location>
        <begin position="1739"/>
        <end position="1748"/>
    </location>
</feature>
<dbReference type="PANTHER" id="PTHR12112">
    <property type="entry name" value="BNIP - RELATED"/>
    <property type="match status" value="1"/>
</dbReference>
<feature type="compositionally biased region" description="Basic and acidic residues" evidence="3">
    <location>
        <begin position="1838"/>
        <end position="1848"/>
    </location>
</feature>
<feature type="compositionally biased region" description="Basic and acidic residues" evidence="3">
    <location>
        <begin position="1728"/>
        <end position="1738"/>
    </location>
</feature>
<feature type="region of interest" description="Disordered" evidence="3">
    <location>
        <begin position="1173"/>
        <end position="1434"/>
    </location>
</feature>
<feature type="compositionally biased region" description="Acidic residues" evidence="3">
    <location>
        <begin position="1849"/>
        <end position="1875"/>
    </location>
</feature>
<dbReference type="PANTHER" id="PTHR12112:SF9">
    <property type="entry name" value="CAYTAXIN"/>
    <property type="match status" value="1"/>
</dbReference>
<feature type="region of interest" description="Disordered" evidence="3">
    <location>
        <begin position="1669"/>
        <end position="1691"/>
    </location>
</feature>
<dbReference type="OrthoDB" id="19923at2759"/>
<feature type="compositionally biased region" description="Basic and acidic residues" evidence="3">
    <location>
        <begin position="1478"/>
        <end position="1491"/>
    </location>
</feature>
<reference evidence="5" key="3">
    <citation type="submission" date="2025-08" db="UniProtKB">
        <authorList>
            <consortium name="Ensembl"/>
        </authorList>
    </citation>
    <scope>IDENTIFICATION</scope>
    <source>
        <strain evidence="5">JP 163 A</strain>
    </source>
</reference>
<dbReference type="Gene3D" id="3.40.525.10">
    <property type="entry name" value="CRAL-TRIO lipid binding domain"/>
    <property type="match status" value="1"/>
</dbReference>
<feature type="region of interest" description="Disordered" evidence="3">
    <location>
        <begin position="357"/>
        <end position="397"/>
    </location>
</feature>
<feature type="compositionally biased region" description="Polar residues" evidence="3">
    <location>
        <begin position="1810"/>
        <end position="1822"/>
    </location>
</feature>
<proteinExistence type="predicted"/>
<feature type="compositionally biased region" description="Acidic residues" evidence="3">
    <location>
        <begin position="1775"/>
        <end position="1802"/>
    </location>
</feature>
<dbReference type="GeneTree" id="ENSGT00940000154422"/>
<feature type="compositionally biased region" description="Basic and acidic residues" evidence="3">
    <location>
        <begin position="1358"/>
        <end position="1370"/>
    </location>
</feature>
<keyword evidence="6" id="KW-1185">Reference proteome</keyword>
<keyword evidence="2" id="KW-0963">Cytoplasm</keyword>
<reference evidence="5" key="4">
    <citation type="submission" date="2025-09" db="UniProtKB">
        <authorList>
            <consortium name="Ensembl"/>
        </authorList>
    </citation>
    <scope>IDENTIFICATION</scope>
    <source>
        <strain evidence="5">JP 163 A</strain>
    </source>
</reference>
<feature type="region of interest" description="Disordered" evidence="3">
    <location>
        <begin position="1105"/>
        <end position="1138"/>
    </location>
</feature>
<feature type="compositionally biased region" description="Polar residues" evidence="3">
    <location>
        <begin position="1413"/>
        <end position="1425"/>
    </location>
</feature>
<feature type="compositionally biased region" description="Polar residues" evidence="3">
    <location>
        <begin position="1273"/>
        <end position="1303"/>
    </location>
</feature>
<feature type="compositionally biased region" description="Basic and acidic residues" evidence="3">
    <location>
        <begin position="1122"/>
        <end position="1133"/>
    </location>
</feature>
<feature type="region of interest" description="Disordered" evidence="3">
    <location>
        <begin position="1065"/>
        <end position="1091"/>
    </location>
</feature>
<dbReference type="InParanoid" id="A0A3B5QWE6"/>
<evidence type="ECO:0000313" key="5">
    <source>
        <dbReference type="Ensembl" id="ENSXMAP00000034726.1"/>
    </source>
</evidence>
<protein>
    <submittedName>
        <fullName evidence="5">Prune homolog 2 with BCH domain</fullName>
    </submittedName>
</protein>
<comment type="subcellular location">
    <subcellularLocation>
        <location evidence="1">Cytoplasm</location>
    </subcellularLocation>
</comment>
<accession>A0A3B5QWE6</accession>
<feature type="compositionally biased region" description="Polar residues" evidence="3">
    <location>
        <begin position="1105"/>
        <end position="1119"/>
    </location>
</feature>
<dbReference type="InterPro" id="IPR036865">
    <property type="entry name" value="CRAL-TRIO_dom_sf"/>
</dbReference>
<dbReference type="GO" id="GO:0005737">
    <property type="term" value="C:cytoplasm"/>
    <property type="evidence" value="ECO:0007669"/>
    <property type="project" value="UniProtKB-SubCell"/>
</dbReference>
<dbReference type="RefSeq" id="XP_023199492.1">
    <property type="nucleotide sequence ID" value="XM_023343724.1"/>
</dbReference>